<reference evidence="2 3" key="1">
    <citation type="submission" date="2013-04" db="EMBL/GenBank/DDBJ databases">
        <title>Zunongwangia sp. 22II14-10F7 Genome Sequencing.</title>
        <authorList>
            <person name="Lai Q."/>
            <person name="Shao Z."/>
        </authorList>
    </citation>
    <scope>NUCLEOTIDE SEQUENCE [LARGE SCALE GENOMIC DNA]</scope>
    <source>
        <strain evidence="2 3">22II14-10F7</strain>
    </source>
</reference>
<dbReference type="EMBL" id="ARYN01000001">
    <property type="protein sequence ID" value="ORL47487.1"/>
    <property type="molecule type" value="Genomic_DNA"/>
</dbReference>
<dbReference type="RefSeq" id="WP_084839971.1">
    <property type="nucleotide sequence ID" value="NZ_ARYN01000001.1"/>
</dbReference>
<sequence length="135" mass="16038">MKRAVLCVMLAMSFSCSKRSSQFTQLKEELHHVKLENRRLQQELDSVKKQHLEPFKMYEEILMTENETAPDSIILQYEKLIEKYPNSYWAHESKKRKENVEERRDFWQNGKWVFPDNSSSKNSLVIPQIISCPGC</sequence>
<keyword evidence="1" id="KW-0175">Coiled coil</keyword>
<evidence type="ECO:0008006" key="4">
    <source>
        <dbReference type="Google" id="ProtNLM"/>
    </source>
</evidence>
<protein>
    <recommendedName>
        <fullName evidence="4">Lipoprotein</fullName>
    </recommendedName>
</protein>
<evidence type="ECO:0000313" key="3">
    <source>
        <dbReference type="Proteomes" id="UP000192746"/>
    </source>
</evidence>
<gene>
    <name evidence="2" type="ORF">IIF7_01960</name>
</gene>
<evidence type="ECO:0000256" key="1">
    <source>
        <dbReference type="SAM" id="Coils"/>
    </source>
</evidence>
<dbReference type="OrthoDB" id="1441798at2"/>
<dbReference type="Proteomes" id="UP000192746">
    <property type="component" value="Unassembled WGS sequence"/>
</dbReference>
<accession>A0A1Y1T8T8</accession>
<feature type="coiled-coil region" evidence="1">
    <location>
        <begin position="23"/>
        <end position="50"/>
    </location>
</feature>
<dbReference type="PROSITE" id="PS51257">
    <property type="entry name" value="PROKAR_LIPOPROTEIN"/>
    <property type="match status" value="1"/>
</dbReference>
<keyword evidence="3" id="KW-1185">Reference proteome</keyword>
<proteinExistence type="predicted"/>
<organism evidence="2 3">
    <name type="scientific">Zunongwangia atlantica 22II14-10F7</name>
    <dbReference type="NCBI Taxonomy" id="1185767"/>
    <lineage>
        <taxon>Bacteria</taxon>
        <taxon>Pseudomonadati</taxon>
        <taxon>Bacteroidota</taxon>
        <taxon>Flavobacteriia</taxon>
        <taxon>Flavobacteriales</taxon>
        <taxon>Flavobacteriaceae</taxon>
        <taxon>Zunongwangia</taxon>
    </lineage>
</organism>
<dbReference type="AlphaFoldDB" id="A0A1Y1T8T8"/>
<evidence type="ECO:0000313" key="2">
    <source>
        <dbReference type="EMBL" id="ORL47487.1"/>
    </source>
</evidence>
<comment type="caution">
    <text evidence="2">The sequence shown here is derived from an EMBL/GenBank/DDBJ whole genome shotgun (WGS) entry which is preliminary data.</text>
</comment>
<name>A0A1Y1T8T8_9FLAO</name>